<proteinExistence type="predicted"/>
<dbReference type="Proteomes" id="UP000299102">
    <property type="component" value="Unassembled WGS sequence"/>
</dbReference>
<gene>
    <name evidence="1" type="primary">ZMYM1</name>
    <name evidence="1" type="ORF">EVAR_15722_1</name>
</gene>
<dbReference type="OrthoDB" id="10063284at2759"/>
<keyword evidence="2" id="KW-1185">Reference proteome</keyword>
<reference evidence="1 2" key="1">
    <citation type="journal article" date="2019" name="Commun. Biol.">
        <title>The bagworm genome reveals a unique fibroin gene that provides high tensile strength.</title>
        <authorList>
            <person name="Kono N."/>
            <person name="Nakamura H."/>
            <person name="Ohtoshi R."/>
            <person name="Tomita M."/>
            <person name="Numata K."/>
            <person name="Arakawa K."/>
        </authorList>
    </citation>
    <scope>NUCLEOTIDE SEQUENCE [LARGE SCALE GENOMIC DNA]</scope>
</reference>
<dbReference type="EMBL" id="BGZK01000146">
    <property type="protein sequence ID" value="GBP23047.1"/>
    <property type="molecule type" value="Genomic_DNA"/>
</dbReference>
<accession>A0A4C1UAF4</accession>
<dbReference type="PANTHER" id="PTHR45749:SF23">
    <property type="entry name" value="ZINC FINGER MYM-TYPE PROTEIN 1-LIKE"/>
    <property type="match status" value="1"/>
</dbReference>
<dbReference type="AlphaFoldDB" id="A0A4C1UAF4"/>
<protein>
    <submittedName>
        <fullName evidence="1">Zinc finger MYM-type protein 1</fullName>
    </submittedName>
</protein>
<organism evidence="1 2">
    <name type="scientific">Eumeta variegata</name>
    <name type="common">Bagworm moth</name>
    <name type="synonym">Eumeta japonica</name>
    <dbReference type="NCBI Taxonomy" id="151549"/>
    <lineage>
        <taxon>Eukaryota</taxon>
        <taxon>Metazoa</taxon>
        <taxon>Ecdysozoa</taxon>
        <taxon>Arthropoda</taxon>
        <taxon>Hexapoda</taxon>
        <taxon>Insecta</taxon>
        <taxon>Pterygota</taxon>
        <taxon>Neoptera</taxon>
        <taxon>Endopterygota</taxon>
        <taxon>Lepidoptera</taxon>
        <taxon>Glossata</taxon>
        <taxon>Ditrysia</taxon>
        <taxon>Tineoidea</taxon>
        <taxon>Psychidae</taxon>
        <taxon>Oiketicinae</taxon>
        <taxon>Eumeta</taxon>
    </lineage>
</organism>
<comment type="caution">
    <text evidence="1">The sequence shown here is derived from an EMBL/GenBank/DDBJ whole genome shotgun (WGS) entry which is preliminary data.</text>
</comment>
<sequence>MSRAVGTHTCRPAALGEAIEVSRPTRLRLLDTQLTERLSSKFVCPHETNKEYAGAKSFLLSDVAKSTESKSENTEIESCTYDSGTTVSDEATFSTISEAVVEETAIPSNLAISCCSQGEAKSTASPLDLELSYISHVDQLTLIVRYVLPSGPVERFVKFLDMEDHTAEQLAQSLLDFLSESGIDIKDCRGQSYDNASNMSGKYTGLQARIK</sequence>
<name>A0A4C1UAF4_EUMVA</name>
<dbReference type="PANTHER" id="PTHR45749">
    <property type="match status" value="1"/>
</dbReference>
<evidence type="ECO:0000313" key="1">
    <source>
        <dbReference type="EMBL" id="GBP23047.1"/>
    </source>
</evidence>
<dbReference type="STRING" id="151549.A0A4C1UAF4"/>
<evidence type="ECO:0000313" key="2">
    <source>
        <dbReference type="Proteomes" id="UP000299102"/>
    </source>
</evidence>